<keyword evidence="5 7" id="KW-0472">Membrane</keyword>
<evidence type="ECO:0000256" key="6">
    <source>
        <dbReference type="SAM" id="MobiDB-lite"/>
    </source>
</evidence>
<dbReference type="GO" id="GO:0030641">
    <property type="term" value="P:regulation of cellular pH"/>
    <property type="evidence" value="ECO:0007669"/>
    <property type="project" value="TreeGrafter"/>
</dbReference>
<keyword evidence="4 7" id="KW-1133">Transmembrane helix</keyword>
<evidence type="ECO:0000313" key="10">
    <source>
        <dbReference type="EMBL" id="KAF2072601.1"/>
    </source>
</evidence>
<dbReference type="PANTHER" id="PTHR12471">
    <property type="entry name" value="VACUOLAR ATP SYNTHASE SUBUNIT S1"/>
    <property type="match status" value="1"/>
</dbReference>
<evidence type="ECO:0000259" key="9">
    <source>
        <dbReference type="Pfam" id="PF20520"/>
    </source>
</evidence>
<dbReference type="AlphaFoldDB" id="A0A8J4URR1"/>
<evidence type="ECO:0000256" key="5">
    <source>
        <dbReference type="ARBA" id="ARBA00023136"/>
    </source>
</evidence>
<dbReference type="EMBL" id="AJWJ01000265">
    <property type="protein sequence ID" value="KAF2072601.1"/>
    <property type="molecule type" value="Genomic_DNA"/>
</dbReference>
<evidence type="ECO:0000256" key="1">
    <source>
        <dbReference type="ARBA" id="ARBA00004167"/>
    </source>
</evidence>
<dbReference type="Proteomes" id="UP000695562">
    <property type="component" value="Unassembled WGS sequence"/>
</dbReference>
<keyword evidence="3 7" id="KW-0812">Transmembrane</keyword>
<dbReference type="InterPro" id="IPR008388">
    <property type="entry name" value="Ac45_acc_su"/>
</dbReference>
<gene>
    <name evidence="10" type="ORF">CYY_006079</name>
</gene>
<sequence length="312" mass="34359">MKFITLFILVNIILGAAIASLNVPILGWSSKEKFFSKSQINEYNQHQFKSLLSHIIKDGSFETLTIFVEPKLRSDQLSAIFDSYSSKSNGGNLNTLKTSFESAASNVYIPYTQTSGSFVSSVISQIKDEINGQLIVAKDFNSQFDIEGATIVSLDSVSDISNIMKNKVLDVLIVVLPNEIESQDQIISKFETLSGSNFVSFFTSESASEVDIKMNFQHNVISRQEFVSHLVNADSASKHSSEAPPAPTPAPSSSSSSGSEEGQHKYFNYFTGPIMETYLIIGILLAIFFTGLCCLLDLQVPDRYEAPKQKVL</sequence>
<evidence type="ECO:0000256" key="3">
    <source>
        <dbReference type="ARBA" id="ARBA00022692"/>
    </source>
</evidence>
<name>A0A8J4URR1_9MYCE</name>
<dbReference type="InterPro" id="IPR046756">
    <property type="entry name" value="VAS1/VOA1_TM"/>
</dbReference>
<evidence type="ECO:0000256" key="2">
    <source>
        <dbReference type="ARBA" id="ARBA00009037"/>
    </source>
</evidence>
<reference evidence="10" key="1">
    <citation type="submission" date="2020-01" db="EMBL/GenBank/DDBJ databases">
        <title>Development of genomics and gene disruption for Polysphondylium violaceum indicates a role for the polyketide synthase stlB in stalk morphogenesis.</title>
        <authorList>
            <person name="Narita B."/>
            <person name="Kawabe Y."/>
            <person name="Kin K."/>
            <person name="Saito T."/>
            <person name="Gibbs R."/>
            <person name="Kuspa A."/>
            <person name="Muzny D."/>
            <person name="Queller D."/>
            <person name="Richards S."/>
            <person name="Strassman J."/>
            <person name="Sucgang R."/>
            <person name="Worley K."/>
            <person name="Schaap P."/>
        </authorList>
    </citation>
    <scope>NUCLEOTIDE SEQUENCE</scope>
    <source>
        <strain evidence="10">QSvi11</strain>
    </source>
</reference>
<feature type="domain" description="V-type proton ATPase subunit S1/VOA1 transmembrane" evidence="9">
    <location>
        <begin position="269"/>
        <end position="305"/>
    </location>
</feature>
<feature type="transmembrane region" description="Helical" evidence="7">
    <location>
        <begin position="278"/>
        <end position="298"/>
    </location>
</feature>
<dbReference type="GO" id="GO:0033176">
    <property type="term" value="C:proton-transporting V-type ATPase complex"/>
    <property type="evidence" value="ECO:0007669"/>
    <property type="project" value="TreeGrafter"/>
</dbReference>
<protein>
    <recommendedName>
        <fullName evidence="9">V-type proton ATPase subunit S1/VOA1 transmembrane domain-containing protein</fullName>
    </recommendedName>
</protein>
<keyword evidence="8" id="KW-0732">Signal</keyword>
<accession>A0A8J4URR1</accession>
<dbReference type="PANTHER" id="PTHR12471:SF7">
    <property type="entry name" value="V-TYPE PROTON ATPASE SUBUNIT S1"/>
    <property type="match status" value="1"/>
</dbReference>
<organism evidence="10 11">
    <name type="scientific">Polysphondylium violaceum</name>
    <dbReference type="NCBI Taxonomy" id="133409"/>
    <lineage>
        <taxon>Eukaryota</taxon>
        <taxon>Amoebozoa</taxon>
        <taxon>Evosea</taxon>
        <taxon>Eumycetozoa</taxon>
        <taxon>Dictyostelia</taxon>
        <taxon>Dictyosteliales</taxon>
        <taxon>Dictyosteliaceae</taxon>
        <taxon>Polysphondylium</taxon>
    </lineage>
</organism>
<keyword evidence="11" id="KW-1185">Reference proteome</keyword>
<proteinExistence type="inferred from homology"/>
<evidence type="ECO:0000256" key="4">
    <source>
        <dbReference type="ARBA" id="ARBA00022989"/>
    </source>
</evidence>
<feature type="chain" id="PRO_5035326417" description="V-type proton ATPase subunit S1/VOA1 transmembrane domain-containing protein" evidence="8">
    <location>
        <begin position="20"/>
        <end position="312"/>
    </location>
</feature>
<evidence type="ECO:0000256" key="7">
    <source>
        <dbReference type="SAM" id="Phobius"/>
    </source>
</evidence>
<comment type="subcellular location">
    <subcellularLocation>
        <location evidence="1">Membrane</location>
        <topology evidence="1">Single-pass membrane protein</topology>
    </subcellularLocation>
</comment>
<dbReference type="Pfam" id="PF20520">
    <property type="entry name" value="Ac45-VOA1_TM"/>
    <property type="match status" value="1"/>
</dbReference>
<feature type="signal peptide" evidence="8">
    <location>
        <begin position="1"/>
        <end position="19"/>
    </location>
</feature>
<evidence type="ECO:0000313" key="11">
    <source>
        <dbReference type="Proteomes" id="UP000695562"/>
    </source>
</evidence>
<evidence type="ECO:0000256" key="8">
    <source>
        <dbReference type="SAM" id="SignalP"/>
    </source>
</evidence>
<dbReference type="OrthoDB" id="19852at2759"/>
<dbReference type="GO" id="GO:0001671">
    <property type="term" value="F:ATPase activator activity"/>
    <property type="evidence" value="ECO:0007669"/>
    <property type="project" value="TreeGrafter"/>
</dbReference>
<feature type="region of interest" description="Disordered" evidence="6">
    <location>
        <begin position="237"/>
        <end position="259"/>
    </location>
</feature>
<comment type="caution">
    <text evidence="10">The sequence shown here is derived from an EMBL/GenBank/DDBJ whole genome shotgun (WGS) entry which is preliminary data.</text>
</comment>
<comment type="similarity">
    <text evidence="2">Belongs to the vacuolar ATPase subunit S1 family.</text>
</comment>